<evidence type="ECO:0000256" key="1">
    <source>
        <dbReference type="ARBA" id="ARBA00001954"/>
    </source>
</evidence>
<dbReference type="SMART" id="SM00558">
    <property type="entry name" value="JmjC"/>
    <property type="match status" value="1"/>
</dbReference>
<dbReference type="AlphaFoldDB" id="A0A3B1BEH3"/>
<dbReference type="EMBL" id="UOFZ01000176">
    <property type="protein sequence ID" value="VAX14522.1"/>
    <property type="molecule type" value="Genomic_DNA"/>
</dbReference>
<dbReference type="PANTHER" id="PTHR13096:SF8">
    <property type="entry name" value="RIBOSOMAL OXYGENASE 1"/>
    <property type="match status" value="1"/>
</dbReference>
<dbReference type="Gene3D" id="3.40.366.30">
    <property type="entry name" value="50S ribosomal protein L16 arginine hydroxylase, Chain A, Domain 2"/>
    <property type="match status" value="1"/>
</dbReference>
<dbReference type="GO" id="GO:0046872">
    <property type="term" value="F:metal ion binding"/>
    <property type="evidence" value="ECO:0007669"/>
    <property type="project" value="UniProtKB-KW"/>
</dbReference>
<dbReference type="Pfam" id="PF08007">
    <property type="entry name" value="JmjC_2"/>
    <property type="match status" value="1"/>
</dbReference>
<evidence type="ECO:0000256" key="2">
    <source>
        <dbReference type="ARBA" id="ARBA00022723"/>
    </source>
</evidence>
<dbReference type="InterPro" id="IPR003347">
    <property type="entry name" value="JmjC_dom"/>
</dbReference>
<accession>A0A3B1BEH3</accession>
<evidence type="ECO:0000259" key="6">
    <source>
        <dbReference type="PROSITE" id="PS51184"/>
    </source>
</evidence>
<evidence type="ECO:0000256" key="4">
    <source>
        <dbReference type="ARBA" id="ARBA00023002"/>
    </source>
</evidence>
<name>A0A3B1BEH3_9ZZZZ</name>
<feature type="domain" description="JmjC" evidence="6">
    <location>
        <begin position="115"/>
        <end position="243"/>
    </location>
</feature>
<gene>
    <name evidence="7" type="ORF">MNBD_GAMMA24-900</name>
</gene>
<keyword evidence="3" id="KW-0223">Dioxygenase</keyword>
<organism evidence="7">
    <name type="scientific">hydrothermal vent metagenome</name>
    <dbReference type="NCBI Taxonomy" id="652676"/>
    <lineage>
        <taxon>unclassified sequences</taxon>
        <taxon>metagenomes</taxon>
        <taxon>ecological metagenomes</taxon>
    </lineage>
</organism>
<proteinExistence type="predicted"/>
<protein>
    <recommendedName>
        <fullName evidence="6">JmjC domain-containing protein</fullName>
    </recommendedName>
</protein>
<dbReference type="SUPFAM" id="SSF51197">
    <property type="entry name" value="Clavaminate synthase-like"/>
    <property type="match status" value="1"/>
</dbReference>
<keyword evidence="4" id="KW-0560">Oxidoreductase</keyword>
<evidence type="ECO:0000256" key="5">
    <source>
        <dbReference type="ARBA" id="ARBA00023004"/>
    </source>
</evidence>
<reference evidence="7" key="1">
    <citation type="submission" date="2018-06" db="EMBL/GenBank/DDBJ databases">
        <authorList>
            <person name="Zhirakovskaya E."/>
        </authorList>
    </citation>
    <scope>NUCLEOTIDE SEQUENCE</scope>
</reference>
<keyword evidence="2" id="KW-0479">Metal-binding</keyword>
<dbReference type="GO" id="GO:0016706">
    <property type="term" value="F:2-oxoglutarate-dependent dioxygenase activity"/>
    <property type="evidence" value="ECO:0007669"/>
    <property type="project" value="TreeGrafter"/>
</dbReference>
<dbReference type="PANTHER" id="PTHR13096">
    <property type="entry name" value="MINA53 MYC INDUCED NUCLEAR ANTIGEN"/>
    <property type="match status" value="1"/>
</dbReference>
<evidence type="ECO:0000313" key="7">
    <source>
        <dbReference type="EMBL" id="VAX14522.1"/>
    </source>
</evidence>
<comment type="cofactor">
    <cofactor evidence="1">
        <name>Fe(2+)</name>
        <dbReference type="ChEBI" id="CHEBI:29033"/>
    </cofactor>
</comment>
<dbReference type="Gene3D" id="2.60.120.650">
    <property type="entry name" value="Cupin"/>
    <property type="match status" value="1"/>
</dbReference>
<evidence type="ECO:0000256" key="3">
    <source>
        <dbReference type="ARBA" id="ARBA00022964"/>
    </source>
</evidence>
<dbReference type="InterPro" id="IPR039994">
    <property type="entry name" value="NO66-like"/>
</dbReference>
<keyword evidence="5" id="KW-0408">Iron</keyword>
<dbReference type="PROSITE" id="PS51184">
    <property type="entry name" value="JMJC"/>
    <property type="match status" value="1"/>
</dbReference>
<sequence length="410" mass="47344">MLQKSKNQTSPISHPSFKKSCPLGKLTEQQFLSDYWQKKPLLIRQAFPGFSTPLSPDELAGLACEENVEARLILEKDGPTPWTLEHGPFAEERFTSLPETHWTLLVQEANRYVPDLSQLREKFNFIPHWRGDDVMVSYAPVHGSAGPHVDQYDVFLLQGLGHRRWMINLQPVDADNLLADSELKIMQDFHTSEEWILEPGDMLYLPPGVAHYGIALDECMTFSIGFRAPSHAELLSNFIDDRVVELDDSLRYTDEDLHIQKNPGEITGQALLQIRNILQQAVSDPGHINRWFGRYITEPRHDELPEQRNPALNPAEFRAQLEQAGGLIRSEHSRFAFIQEEEHVYLFIDGQEYDLLVSWIYIAQLVCNHSQLKLDMLQAWLDDQVFIELFCALYNHGKFNFPEQRWTPLK</sequence>
<dbReference type="InterPro" id="IPR046799">
    <property type="entry name" value="ROXA-like_wH"/>
</dbReference>
<dbReference type="Pfam" id="PF20514">
    <property type="entry name" value="WHD_ROXA"/>
    <property type="match status" value="1"/>
</dbReference>